<keyword evidence="3 6" id="KW-0812">Transmembrane</keyword>
<keyword evidence="8" id="KW-1185">Reference proteome</keyword>
<dbReference type="PANTHER" id="PTHR21236:SF2">
    <property type="entry name" value="PROTEIN YIPF"/>
    <property type="match status" value="1"/>
</dbReference>
<evidence type="ECO:0000256" key="2">
    <source>
        <dbReference type="ARBA" id="ARBA00010596"/>
    </source>
</evidence>
<comment type="subcellular location">
    <subcellularLocation>
        <location evidence="1">Membrane</location>
        <topology evidence="1">Multi-pass membrane protein</topology>
    </subcellularLocation>
</comment>
<evidence type="ECO:0000256" key="5">
    <source>
        <dbReference type="ARBA" id="ARBA00023136"/>
    </source>
</evidence>
<sequence>MNPWPRSSLSSRWCYSRIHQPGLAPPPTFNPSRPAIPIPSNPNIPFMSFDVGVSQASSPFFAPVLAASAAGGGYISASGSFEDAPPLFEELGINTRQIWRKTVSILNPIRLKPDLHENTDLAGPFVFLMAFDLFQLLAGKFHFGIILGWIDVLDLLVPFLLFLDEEAEVTQHPFYLVLL</sequence>
<proteinExistence type="inferred from homology"/>
<dbReference type="GO" id="GO:0048280">
    <property type="term" value="P:vesicle fusion with Golgi apparatus"/>
    <property type="evidence" value="ECO:0007669"/>
    <property type="project" value="TreeGrafter"/>
</dbReference>
<comment type="caution">
    <text evidence="7">The sequence shown here is derived from an EMBL/GenBank/DDBJ whole genome shotgun (WGS) entry which is preliminary data.</text>
</comment>
<evidence type="ECO:0000313" key="8">
    <source>
        <dbReference type="Proteomes" id="UP000734854"/>
    </source>
</evidence>
<evidence type="ECO:0000256" key="4">
    <source>
        <dbReference type="ARBA" id="ARBA00022989"/>
    </source>
</evidence>
<evidence type="ECO:0000256" key="1">
    <source>
        <dbReference type="ARBA" id="ARBA00004141"/>
    </source>
</evidence>
<keyword evidence="4 6" id="KW-1133">Transmembrane helix</keyword>
<evidence type="ECO:0000256" key="6">
    <source>
        <dbReference type="SAM" id="Phobius"/>
    </source>
</evidence>
<evidence type="ECO:0000313" key="7">
    <source>
        <dbReference type="EMBL" id="KAG6487330.1"/>
    </source>
</evidence>
<evidence type="ECO:0000256" key="3">
    <source>
        <dbReference type="ARBA" id="ARBA00022692"/>
    </source>
</evidence>
<reference evidence="7 8" key="1">
    <citation type="submission" date="2020-08" db="EMBL/GenBank/DDBJ databases">
        <title>Plant Genome Project.</title>
        <authorList>
            <person name="Zhang R.-G."/>
        </authorList>
    </citation>
    <scope>NUCLEOTIDE SEQUENCE [LARGE SCALE GENOMIC DNA]</scope>
    <source>
        <tissue evidence="7">Rhizome</tissue>
    </source>
</reference>
<dbReference type="GO" id="GO:0005802">
    <property type="term" value="C:trans-Golgi network"/>
    <property type="evidence" value="ECO:0007669"/>
    <property type="project" value="TreeGrafter"/>
</dbReference>
<name>A0A8J5FIA2_ZINOF</name>
<comment type="similarity">
    <text evidence="2">Belongs to the YIP1 family.</text>
</comment>
<dbReference type="EMBL" id="JACMSC010000015">
    <property type="protein sequence ID" value="KAG6487330.1"/>
    <property type="molecule type" value="Genomic_DNA"/>
</dbReference>
<accession>A0A8J5FIA2</accession>
<dbReference type="AlphaFoldDB" id="A0A8J5FIA2"/>
<keyword evidence="5 6" id="KW-0472">Membrane</keyword>
<dbReference type="GO" id="GO:0016020">
    <property type="term" value="C:membrane"/>
    <property type="evidence" value="ECO:0007669"/>
    <property type="project" value="UniProtKB-SubCell"/>
</dbReference>
<dbReference type="Proteomes" id="UP000734854">
    <property type="component" value="Unassembled WGS sequence"/>
</dbReference>
<gene>
    <name evidence="7" type="ORF">ZIOFF_055916</name>
</gene>
<dbReference type="PANTHER" id="PTHR21236">
    <property type="entry name" value="GOLGI MEMBRANE PROTEIN YIP1"/>
    <property type="match status" value="1"/>
</dbReference>
<organism evidence="7 8">
    <name type="scientific">Zingiber officinale</name>
    <name type="common">Ginger</name>
    <name type="synonym">Amomum zingiber</name>
    <dbReference type="NCBI Taxonomy" id="94328"/>
    <lineage>
        <taxon>Eukaryota</taxon>
        <taxon>Viridiplantae</taxon>
        <taxon>Streptophyta</taxon>
        <taxon>Embryophyta</taxon>
        <taxon>Tracheophyta</taxon>
        <taxon>Spermatophyta</taxon>
        <taxon>Magnoliopsida</taxon>
        <taxon>Liliopsida</taxon>
        <taxon>Zingiberales</taxon>
        <taxon>Zingiberaceae</taxon>
        <taxon>Zingiber</taxon>
    </lineage>
</organism>
<feature type="transmembrane region" description="Helical" evidence="6">
    <location>
        <begin position="145"/>
        <end position="163"/>
    </location>
</feature>
<protein>
    <submittedName>
        <fullName evidence="7">Uncharacterized protein</fullName>
    </submittedName>
</protein>
<dbReference type="GO" id="GO:0006888">
    <property type="term" value="P:endoplasmic reticulum to Golgi vesicle-mediated transport"/>
    <property type="evidence" value="ECO:0007669"/>
    <property type="project" value="InterPro"/>
</dbReference>
<dbReference type="InterPro" id="IPR045231">
    <property type="entry name" value="Yip1/4-like"/>
</dbReference>